<keyword evidence="5" id="KW-0687">Ribonucleoprotein</keyword>
<evidence type="ECO:0000313" key="7">
    <source>
        <dbReference type="EMBL" id="KAG7662441.1"/>
    </source>
</evidence>
<dbReference type="AlphaFoldDB" id="A0A8J5QK18"/>
<dbReference type="Proteomes" id="UP000694255">
    <property type="component" value="Unassembled WGS sequence"/>
</dbReference>
<proteinExistence type="inferred from homology"/>
<reference evidence="7 8" key="1">
    <citation type="journal article" date="2021" name="DNA Res.">
        <title>Genome analysis of Candida subhashii reveals its hybrid nature and dual mitochondrial genome conformations.</title>
        <authorList>
            <person name="Mixao V."/>
            <person name="Hegedusova E."/>
            <person name="Saus E."/>
            <person name="Pryszcz L.P."/>
            <person name="Cillingova A."/>
            <person name="Nosek J."/>
            <person name="Gabaldon T."/>
        </authorList>
    </citation>
    <scope>NUCLEOTIDE SEQUENCE [LARGE SCALE GENOMIC DNA]</scope>
    <source>
        <strain evidence="7 8">CBS 10753</strain>
    </source>
</reference>
<accession>A0A8J5QK18</accession>
<dbReference type="GO" id="GO:1990904">
    <property type="term" value="C:ribonucleoprotein complex"/>
    <property type="evidence" value="ECO:0007669"/>
    <property type="project" value="UniProtKB-KW"/>
</dbReference>
<evidence type="ECO:0000256" key="5">
    <source>
        <dbReference type="ARBA" id="ARBA00023274"/>
    </source>
</evidence>
<dbReference type="GO" id="GO:0005840">
    <property type="term" value="C:ribosome"/>
    <property type="evidence" value="ECO:0007669"/>
    <property type="project" value="UniProtKB-KW"/>
</dbReference>
<dbReference type="GeneID" id="73470889"/>
<comment type="similarity">
    <text evidence="2">Belongs to the mitochondrion-specific ribosomal protein mS33 family.</text>
</comment>
<evidence type="ECO:0000256" key="1">
    <source>
        <dbReference type="ARBA" id="ARBA00004173"/>
    </source>
</evidence>
<comment type="subcellular location">
    <subcellularLocation>
        <location evidence="1">Mitochondrion</location>
    </subcellularLocation>
</comment>
<keyword evidence="8" id="KW-1185">Reference proteome</keyword>
<gene>
    <name evidence="7" type="ORF">J8A68_004089</name>
</gene>
<dbReference type="OrthoDB" id="2257454at2759"/>
<evidence type="ECO:0000256" key="6">
    <source>
        <dbReference type="ARBA" id="ARBA00035132"/>
    </source>
</evidence>
<evidence type="ECO:0000256" key="3">
    <source>
        <dbReference type="ARBA" id="ARBA00022980"/>
    </source>
</evidence>
<dbReference type="Pfam" id="PF08293">
    <property type="entry name" value="MRP-S33"/>
    <property type="match status" value="1"/>
</dbReference>
<keyword evidence="4" id="KW-0496">Mitochondrion</keyword>
<evidence type="ECO:0000256" key="4">
    <source>
        <dbReference type="ARBA" id="ARBA00023128"/>
    </source>
</evidence>
<organism evidence="7 8">
    <name type="scientific">[Candida] subhashii</name>
    <dbReference type="NCBI Taxonomy" id="561895"/>
    <lineage>
        <taxon>Eukaryota</taxon>
        <taxon>Fungi</taxon>
        <taxon>Dikarya</taxon>
        <taxon>Ascomycota</taxon>
        <taxon>Saccharomycotina</taxon>
        <taxon>Pichiomycetes</taxon>
        <taxon>Debaryomycetaceae</taxon>
        <taxon>Spathaspora</taxon>
    </lineage>
</organism>
<dbReference type="GO" id="GO:0005739">
    <property type="term" value="C:mitochondrion"/>
    <property type="evidence" value="ECO:0007669"/>
    <property type="project" value="UniProtKB-SubCell"/>
</dbReference>
<dbReference type="PANTHER" id="PTHR13362:SF2">
    <property type="entry name" value="SMALL RIBOSOMAL SUBUNIT PROTEIN MS33"/>
    <property type="match status" value="1"/>
</dbReference>
<protein>
    <recommendedName>
        <fullName evidence="6">Small ribosomal subunit protein mS33</fullName>
    </recommendedName>
</protein>
<comment type="caution">
    <text evidence="7">The sequence shown here is derived from an EMBL/GenBank/DDBJ whole genome shotgun (WGS) entry which is preliminary data.</text>
</comment>
<sequence>MTVQVLKRLPTKERIHQLQKLSCTIFGEEFNPTGKRSFDHLLKRELVGPQVVKYYGDNDSVPTFKDFKKWFPELKLVDPREEYRLQMAAARRARNKGAPKKKSS</sequence>
<evidence type="ECO:0000313" key="8">
    <source>
        <dbReference type="Proteomes" id="UP000694255"/>
    </source>
</evidence>
<keyword evidence="3" id="KW-0689">Ribosomal protein</keyword>
<dbReference type="RefSeq" id="XP_049262674.1">
    <property type="nucleotide sequence ID" value="XM_049408011.1"/>
</dbReference>
<dbReference type="PANTHER" id="PTHR13362">
    <property type="entry name" value="MITOCHONDRIAL RIBOSOMAL PROTEIN S33"/>
    <property type="match status" value="1"/>
</dbReference>
<name>A0A8J5QK18_9ASCO</name>
<evidence type="ECO:0000256" key="2">
    <source>
        <dbReference type="ARBA" id="ARBA00008970"/>
    </source>
</evidence>
<dbReference type="InterPro" id="IPR013219">
    <property type="entry name" value="Ribosomal_mS33"/>
</dbReference>
<dbReference type="EMBL" id="JAGSYN010000179">
    <property type="protein sequence ID" value="KAG7662441.1"/>
    <property type="molecule type" value="Genomic_DNA"/>
</dbReference>